<sequence length="89" mass="10698">MSRARANLSFIMTIILTYFIIYIDCENLNRCQLIKNTFDKRPWHDYCNNRCLQELKYEMRNRNCHNEPTIPHGAFGMSLCHEDTTWGCY</sequence>
<evidence type="ECO:0000313" key="2">
    <source>
        <dbReference type="EMBL" id="KAL0476967.1"/>
    </source>
</evidence>
<name>A0AAW2YI91_9EUKA</name>
<keyword evidence="1" id="KW-0472">Membrane</keyword>
<protein>
    <submittedName>
        <fullName evidence="2">Uncharacterized protein</fullName>
    </submittedName>
</protein>
<proteinExistence type="predicted"/>
<dbReference type="AlphaFoldDB" id="A0AAW2YI91"/>
<keyword evidence="3" id="KW-1185">Reference proteome</keyword>
<reference evidence="2 3" key="1">
    <citation type="submission" date="2024-03" db="EMBL/GenBank/DDBJ databases">
        <title>The Acrasis kona genome and developmental transcriptomes reveal deep origins of eukaryotic multicellular pathways.</title>
        <authorList>
            <person name="Sheikh S."/>
            <person name="Fu C.-J."/>
            <person name="Brown M.W."/>
            <person name="Baldauf S.L."/>
        </authorList>
    </citation>
    <scope>NUCLEOTIDE SEQUENCE [LARGE SCALE GENOMIC DNA]</scope>
    <source>
        <strain evidence="2 3">ATCC MYA-3509</strain>
    </source>
</reference>
<dbReference type="EMBL" id="JAOPGA020000124">
    <property type="protein sequence ID" value="KAL0476967.1"/>
    <property type="molecule type" value="Genomic_DNA"/>
</dbReference>
<evidence type="ECO:0000256" key="1">
    <source>
        <dbReference type="SAM" id="Phobius"/>
    </source>
</evidence>
<keyword evidence="1" id="KW-0812">Transmembrane</keyword>
<feature type="transmembrane region" description="Helical" evidence="1">
    <location>
        <begin position="6"/>
        <end position="25"/>
    </location>
</feature>
<gene>
    <name evidence="2" type="ORF">AKO1_006428</name>
</gene>
<comment type="caution">
    <text evidence="2">The sequence shown here is derived from an EMBL/GenBank/DDBJ whole genome shotgun (WGS) entry which is preliminary data.</text>
</comment>
<keyword evidence="1" id="KW-1133">Transmembrane helix</keyword>
<evidence type="ECO:0000313" key="3">
    <source>
        <dbReference type="Proteomes" id="UP001431209"/>
    </source>
</evidence>
<dbReference type="Proteomes" id="UP001431209">
    <property type="component" value="Unassembled WGS sequence"/>
</dbReference>
<organism evidence="2 3">
    <name type="scientific">Acrasis kona</name>
    <dbReference type="NCBI Taxonomy" id="1008807"/>
    <lineage>
        <taxon>Eukaryota</taxon>
        <taxon>Discoba</taxon>
        <taxon>Heterolobosea</taxon>
        <taxon>Tetramitia</taxon>
        <taxon>Eutetramitia</taxon>
        <taxon>Acrasidae</taxon>
        <taxon>Acrasis</taxon>
    </lineage>
</organism>
<accession>A0AAW2YI91</accession>